<comment type="similarity">
    <text evidence="2">Belongs to the bacterial solute-binding protein 1 family.</text>
</comment>
<evidence type="ECO:0000313" key="4">
    <source>
        <dbReference type="Proteomes" id="UP000678374"/>
    </source>
</evidence>
<proteinExistence type="inferred from homology"/>
<dbReference type="EMBL" id="JAGQDE010000022">
    <property type="protein sequence ID" value="MBQ0961088.1"/>
    <property type="molecule type" value="Genomic_DNA"/>
</dbReference>
<gene>
    <name evidence="3" type="ORF">KAK06_19185</name>
</gene>
<dbReference type="InterPro" id="IPR050490">
    <property type="entry name" value="Bact_solute-bd_prot1"/>
</dbReference>
<dbReference type="PROSITE" id="PS51318">
    <property type="entry name" value="TAT"/>
    <property type="match status" value="1"/>
</dbReference>
<dbReference type="InterPro" id="IPR006059">
    <property type="entry name" value="SBP"/>
</dbReference>
<dbReference type="InterPro" id="IPR006311">
    <property type="entry name" value="TAT_signal"/>
</dbReference>
<dbReference type="Gene3D" id="3.40.190.10">
    <property type="entry name" value="Periplasmic binding protein-like II"/>
    <property type="match status" value="1"/>
</dbReference>
<comment type="subcellular location">
    <subcellularLocation>
        <location evidence="1">Periplasm</location>
    </subcellularLocation>
</comment>
<accession>A0A940YSG7</accession>
<sequence length="429" mass="47113">MSSPSFAPPLTRRRVLGAAGAWCVGAAADRALAQAPRQLSVAAFPLLDKLIEGMAPRWQQRHPGVALEVISRQWMDHHTAMTTALSTASHLPDVMALEIGFVGRFGQGSGLEDLRQPPYHIEAEAGRWIRGAYEQGRNRRGEVVAAPADVGPGTMFYRADVLDKAGVDPARLSSTWDSYIDAGRQIQARTGARLVGHALELKDIVARTGIAPGDGLYYGADNRPQVSSARFVRGFTLARQVRQERLDGRYMIWTNEWVEALRRGRVATALTGAWMAGQLSGWLAPETAGLWRAAPLPEGALIGYGGSSYAIPRRSDPATKALAWDFIRMMTLDPVVQLHAFKQFDAFPTLQASLDDPFFDEPLPFLGGQRARRQWRDTARRLPAVPVHKQNAFAEEVVGGELDKVMDHGKDIAQALQDAARLLARRANR</sequence>
<evidence type="ECO:0000256" key="1">
    <source>
        <dbReference type="ARBA" id="ARBA00004418"/>
    </source>
</evidence>
<organism evidence="3 4">
    <name type="scientific">Ideonella aquatica</name>
    <dbReference type="NCBI Taxonomy" id="2824119"/>
    <lineage>
        <taxon>Bacteria</taxon>
        <taxon>Pseudomonadati</taxon>
        <taxon>Pseudomonadota</taxon>
        <taxon>Betaproteobacteria</taxon>
        <taxon>Burkholderiales</taxon>
        <taxon>Sphaerotilaceae</taxon>
        <taxon>Ideonella</taxon>
    </lineage>
</organism>
<dbReference type="GO" id="GO:0042597">
    <property type="term" value="C:periplasmic space"/>
    <property type="evidence" value="ECO:0007669"/>
    <property type="project" value="UniProtKB-SubCell"/>
</dbReference>
<dbReference type="SUPFAM" id="SSF53850">
    <property type="entry name" value="Periplasmic binding protein-like II"/>
    <property type="match status" value="1"/>
</dbReference>
<dbReference type="AlphaFoldDB" id="A0A940YSG7"/>
<evidence type="ECO:0000256" key="2">
    <source>
        <dbReference type="ARBA" id="ARBA00008520"/>
    </source>
</evidence>
<dbReference type="Proteomes" id="UP000678374">
    <property type="component" value="Unassembled WGS sequence"/>
</dbReference>
<dbReference type="Pfam" id="PF13416">
    <property type="entry name" value="SBP_bac_8"/>
    <property type="match status" value="1"/>
</dbReference>
<keyword evidence="4" id="KW-1185">Reference proteome</keyword>
<dbReference type="PANTHER" id="PTHR43649">
    <property type="entry name" value="ARABINOSE-BINDING PROTEIN-RELATED"/>
    <property type="match status" value="1"/>
</dbReference>
<comment type="caution">
    <text evidence="3">The sequence shown here is derived from an EMBL/GenBank/DDBJ whole genome shotgun (WGS) entry which is preliminary data.</text>
</comment>
<dbReference type="RefSeq" id="WP_210803760.1">
    <property type="nucleotide sequence ID" value="NZ_JAGQDE010000022.1"/>
</dbReference>
<name>A0A940YSG7_9BURK</name>
<protein>
    <submittedName>
        <fullName evidence="3">Extracellular solute-binding protein</fullName>
    </submittedName>
</protein>
<reference evidence="3" key="1">
    <citation type="submission" date="2021-04" db="EMBL/GenBank/DDBJ databases">
        <title>The genome sequence of Ideonella sp. 4Y11.</title>
        <authorList>
            <person name="Liu Y."/>
        </authorList>
    </citation>
    <scope>NUCLEOTIDE SEQUENCE</scope>
    <source>
        <strain evidence="3">4Y11</strain>
    </source>
</reference>
<dbReference type="PANTHER" id="PTHR43649:SF32">
    <property type="entry name" value="SUGAR BINDING SECRETED PROTEIN"/>
    <property type="match status" value="1"/>
</dbReference>
<evidence type="ECO:0000313" key="3">
    <source>
        <dbReference type="EMBL" id="MBQ0961088.1"/>
    </source>
</evidence>